<feature type="DNA-binding region" description="H-T-H motif" evidence="4">
    <location>
        <begin position="34"/>
        <end position="53"/>
    </location>
</feature>
<feature type="region of interest" description="Disordered" evidence="5">
    <location>
        <begin position="183"/>
        <end position="206"/>
    </location>
</feature>
<dbReference type="Pfam" id="PF21597">
    <property type="entry name" value="TetR_C_43"/>
    <property type="match status" value="1"/>
</dbReference>
<reference evidence="7 8" key="1">
    <citation type="submission" date="2024-03" db="EMBL/GenBank/DDBJ databases">
        <title>Draft genome sequence of Pseudonocardia nematodicida JCM 31783.</title>
        <authorList>
            <person name="Butdee W."/>
            <person name="Duangmal K."/>
        </authorList>
    </citation>
    <scope>NUCLEOTIDE SEQUENCE [LARGE SCALE GENOMIC DNA]</scope>
    <source>
        <strain evidence="7 8">JCM 31783</strain>
    </source>
</reference>
<proteinExistence type="predicted"/>
<keyword evidence="8" id="KW-1185">Reference proteome</keyword>
<name>A0ABV1K3V1_9PSEU</name>
<dbReference type="InterPro" id="IPR009057">
    <property type="entry name" value="Homeodomain-like_sf"/>
</dbReference>
<keyword evidence="3" id="KW-0804">Transcription</keyword>
<dbReference type="EMBL" id="JBEDNQ010000001">
    <property type="protein sequence ID" value="MEQ3549129.1"/>
    <property type="molecule type" value="Genomic_DNA"/>
</dbReference>
<dbReference type="PRINTS" id="PR00455">
    <property type="entry name" value="HTHTETR"/>
</dbReference>
<dbReference type="PROSITE" id="PS50977">
    <property type="entry name" value="HTH_TETR_2"/>
    <property type="match status" value="1"/>
</dbReference>
<evidence type="ECO:0000259" key="6">
    <source>
        <dbReference type="PROSITE" id="PS50977"/>
    </source>
</evidence>
<dbReference type="InterPro" id="IPR049445">
    <property type="entry name" value="TetR_SbtR-like_C"/>
</dbReference>
<evidence type="ECO:0000256" key="2">
    <source>
        <dbReference type="ARBA" id="ARBA00023125"/>
    </source>
</evidence>
<dbReference type="Proteomes" id="UP001494902">
    <property type="component" value="Unassembled WGS sequence"/>
</dbReference>
<keyword evidence="1" id="KW-0805">Transcription regulation</keyword>
<organism evidence="7 8">
    <name type="scientific">Pseudonocardia nematodicida</name>
    <dbReference type="NCBI Taxonomy" id="1206997"/>
    <lineage>
        <taxon>Bacteria</taxon>
        <taxon>Bacillati</taxon>
        <taxon>Actinomycetota</taxon>
        <taxon>Actinomycetes</taxon>
        <taxon>Pseudonocardiales</taxon>
        <taxon>Pseudonocardiaceae</taxon>
        <taxon>Pseudonocardia</taxon>
    </lineage>
</organism>
<evidence type="ECO:0000256" key="4">
    <source>
        <dbReference type="PROSITE-ProRule" id="PRU00335"/>
    </source>
</evidence>
<feature type="domain" description="HTH tetR-type" evidence="6">
    <location>
        <begin position="12"/>
        <end position="71"/>
    </location>
</feature>
<sequence>MTQRTGERADRRRNRERLLVAAVEVVARDGAGASLEEIARRAGVGSATLHRHFGSRRELLEAVFADGVDLLCLRATELARSEPAAGLWVWLDELVRYIACTRGVSDTLLAEFPDDDLTCHSRRVHDAAAPLAAAALAAGTLDRAAGTADLLTLAGAIGAATDGDPDAAQRLLHLAQRGLCPNTAPLHASGPRSAPAATGAKVGRGV</sequence>
<dbReference type="PANTHER" id="PTHR30055:SF234">
    <property type="entry name" value="HTH-TYPE TRANSCRIPTIONAL REGULATOR BETI"/>
    <property type="match status" value="1"/>
</dbReference>
<evidence type="ECO:0000256" key="1">
    <source>
        <dbReference type="ARBA" id="ARBA00023015"/>
    </source>
</evidence>
<dbReference type="SUPFAM" id="SSF46689">
    <property type="entry name" value="Homeodomain-like"/>
    <property type="match status" value="1"/>
</dbReference>
<protein>
    <submittedName>
        <fullName evidence="7">Helix-turn-helix domain-containing protein</fullName>
    </submittedName>
</protein>
<comment type="caution">
    <text evidence="7">The sequence shown here is derived from an EMBL/GenBank/DDBJ whole genome shotgun (WGS) entry which is preliminary data.</text>
</comment>
<evidence type="ECO:0000256" key="3">
    <source>
        <dbReference type="ARBA" id="ARBA00023163"/>
    </source>
</evidence>
<dbReference type="RefSeq" id="WP_349296219.1">
    <property type="nucleotide sequence ID" value="NZ_JBEDNQ010000001.1"/>
</dbReference>
<dbReference type="SUPFAM" id="SSF48498">
    <property type="entry name" value="Tetracyclin repressor-like, C-terminal domain"/>
    <property type="match status" value="1"/>
</dbReference>
<dbReference type="InterPro" id="IPR036271">
    <property type="entry name" value="Tet_transcr_reg_TetR-rel_C_sf"/>
</dbReference>
<evidence type="ECO:0000313" key="7">
    <source>
        <dbReference type="EMBL" id="MEQ3549129.1"/>
    </source>
</evidence>
<dbReference type="PANTHER" id="PTHR30055">
    <property type="entry name" value="HTH-TYPE TRANSCRIPTIONAL REGULATOR RUTR"/>
    <property type="match status" value="1"/>
</dbReference>
<evidence type="ECO:0000256" key="5">
    <source>
        <dbReference type="SAM" id="MobiDB-lite"/>
    </source>
</evidence>
<dbReference type="InterPro" id="IPR001647">
    <property type="entry name" value="HTH_TetR"/>
</dbReference>
<gene>
    <name evidence="7" type="ORF">WIS52_01490</name>
</gene>
<accession>A0ABV1K3V1</accession>
<dbReference type="Pfam" id="PF00440">
    <property type="entry name" value="TetR_N"/>
    <property type="match status" value="1"/>
</dbReference>
<dbReference type="Gene3D" id="1.10.357.10">
    <property type="entry name" value="Tetracycline Repressor, domain 2"/>
    <property type="match status" value="1"/>
</dbReference>
<dbReference type="InterPro" id="IPR050109">
    <property type="entry name" value="HTH-type_TetR-like_transc_reg"/>
</dbReference>
<evidence type="ECO:0000313" key="8">
    <source>
        <dbReference type="Proteomes" id="UP001494902"/>
    </source>
</evidence>
<keyword evidence="2 4" id="KW-0238">DNA-binding</keyword>